<protein>
    <submittedName>
        <fullName evidence="9">Amino acid permease-domain-containing protein</fullName>
    </submittedName>
</protein>
<reference evidence="9" key="1">
    <citation type="journal article" date="2021" name="Nat. Commun.">
        <title>Genetic determinants of endophytism in the Arabidopsis root mycobiome.</title>
        <authorList>
            <person name="Mesny F."/>
            <person name="Miyauchi S."/>
            <person name="Thiergart T."/>
            <person name="Pickel B."/>
            <person name="Atanasova L."/>
            <person name="Karlsson M."/>
            <person name="Huettel B."/>
            <person name="Barry K.W."/>
            <person name="Haridas S."/>
            <person name="Chen C."/>
            <person name="Bauer D."/>
            <person name="Andreopoulos W."/>
            <person name="Pangilinan J."/>
            <person name="LaButti K."/>
            <person name="Riley R."/>
            <person name="Lipzen A."/>
            <person name="Clum A."/>
            <person name="Drula E."/>
            <person name="Henrissat B."/>
            <person name="Kohler A."/>
            <person name="Grigoriev I.V."/>
            <person name="Martin F.M."/>
            <person name="Hacquard S."/>
        </authorList>
    </citation>
    <scope>NUCLEOTIDE SEQUENCE</scope>
    <source>
        <strain evidence="9">MPI-CAGE-AT-0147</strain>
    </source>
</reference>
<dbReference type="Proteomes" id="UP000738349">
    <property type="component" value="Unassembled WGS sequence"/>
</dbReference>
<evidence type="ECO:0000313" key="9">
    <source>
        <dbReference type="EMBL" id="KAH7141150.1"/>
    </source>
</evidence>
<evidence type="ECO:0000313" key="10">
    <source>
        <dbReference type="Proteomes" id="UP000738349"/>
    </source>
</evidence>
<evidence type="ECO:0000256" key="1">
    <source>
        <dbReference type="ARBA" id="ARBA00004141"/>
    </source>
</evidence>
<feature type="transmembrane region" description="Helical" evidence="7">
    <location>
        <begin position="241"/>
        <end position="261"/>
    </location>
</feature>
<dbReference type="AlphaFoldDB" id="A0A9P9EN46"/>
<feature type="transmembrane region" description="Helical" evidence="7">
    <location>
        <begin position="538"/>
        <end position="556"/>
    </location>
</feature>
<dbReference type="PANTHER" id="PTHR43341">
    <property type="entry name" value="AMINO ACID PERMEASE"/>
    <property type="match status" value="1"/>
</dbReference>
<evidence type="ECO:0000259" key="8">
    <source>
        <dbReference type="Pfam" id="PF00324"/>
    </source>
</evidence>
<keyword evidence="3 7" id="KW-0812">Transmembrane</keyword>
<dbReference type="GO" id="GO:0015171">
    <property type="term" value="F:amino acid transmembrane transporter activity"/>
    <property type="evidence" value="ECO:0007669"/>
    <property type="project" value="TreeGrafter"/>
</dbReference>
<feature type="transmembrane region" description="Helical" evidence="7">
    <location>
        <begin position="425"/>
        <end position="442"/>
    </location>
</feature>
<dbReference type="Pfam" id="PF00324">
    <property type="entry name" value="AA_permease"/>
    <property type="match status" value="1"/>
</dbReference>
<accession>A0A9P9EN46</accession>
<dbReference type="InterPro" id="IPR050524">
    <property type="entry name" value="APC_YAT"/>
</dbReference>
<dbReference type="PANTHER" id="PTHR43341:SF1">
    <property type="entry name" value="GENERAL AMINO-ACID PERMEASE GAP1"/>
    <property type="match status" value="1"/>
</dbReference>
<dbReference type="GO" id="GO:0016020">
    <property type="term" value="C:membrane"/>
    <property type="evidence" value="ECO:0007669"/>
    <property type="project" value="UniProtKB-SubCell"/>
</dbReference>
<evidence type="ECO:0000256" key="3">
    <source>
        <dbReference type="ARBA" id="ARBA00022692"/>
    </source>
</evidence>
<proteinExistence type="predicted"/>
<keyword evidence="10" id="KW-1185">Reference proteome</keyword>
<comment type="subcellular location">
    <subcellularLocation>
        <location evidence="1">Membrane</location>
        <topology evidence="1">Multi-pass membrane protein</topology>
    </subcellularLocation>
</comment>
<feature type="domain" description="Amino acid permease/ SLC12A" evidence="8">
    <location>
        <begin position="101"/>
        <end position="564"/>
    </location>
</feature>
<feature type="transmembrane region" description="Helical" evidence="7">
    <location>
        <begin position="105"/>
        <end position="126"/>
    </location>
</feature>
<dbReference type="OrthoDB" id="5097623at2759"/>
<keyword evidence="4" id="KW-0029">Amino-acid transport</keyword>
<evidence type="ECO:0000256" key="7">
    <source>
        <dbReference type="SAM" id="Phobius"/>
    </source>
</evidence>
<keyword evidence="6 7" id="KW-0472">Membrane</keyword>
<feature type="transmembrane region" description="Helical" evidence="7">
    <location>
        <begin position="496"/>
        <end position="518"/>
    </location>
</feature>
<dbReference type="Gene3D" id="1.20.1740.10">
    <property type="entry name" value="Amino acid/polyamine transporter I"/>
    <property type="match status" value="1"/>
</dbReference>
<feature type="transmembrane region" description="Helical" evidence="7">
    <location>
        <begin position="281"/>
        <end position="303"/>
    </location>
</feature>
<evidence type="ECO:0000256" key="2">
    <source>
        <dbReference type="ARBA" id="ARBA00022448"/>
    </source>
</evidence>
<keyword evidence="5 7" id="KW-1133">Transmembrane helix</keyword>
<evidence type="ECO:0000256" key="6">
    <source>
        <dbReference type="ARBA" id="ARBA00023136"/>
    </source>
</evidence>
<name>A0A9P9EN46_9HYPO</name>
<dbReference type="InterPro" id="IPR004841">
    <property type="entry name" value="AA-permease/SLC12A_dom"/>
</dbReference>
<evidence type="ECO:0000256" key="4">
    <source>
        <dbReference type="ARBA" id="ARBA00022970"/>
    </source>
</evidence>
<evidence type="ECO:0000256" key="5">
    <source>
        <dbReference type="ARBA" id="ARBA00022989"/>
    </source>
</evidence>
<feature type="transmembrane region" description="Helical" evidence="7">
    <location>
        <begin position="382"/>
        <end position="404"/>
    </location>
</feature>
<sequence>MSVGHITVTRSVELVEMKAFSPSDNGSSWRMSIAKPPQEKDWMDSFRRANRRPIKSRDSAYLATPPPVMPRVGDRPGYYDVLAANAKTATTPLARRLKGRHLQMIAFGGAIGTGLFVASGAALYRAGPASVLLAYCLVGAMQYCTMQSLCELCVMFPIAGSFTAFSTRFLDPSWGFAIGWVYFLQWLWILPLEIIAAAFTISYWNDHLPNAVFITIFLIGILGINLFGIKAYGEAEFIFSIIKVVAVIAFILLGIIINIGGTPESGYIGGKYWGDPGPFKHGFKGFCSVLITAVFSFGGTELIGLAAAETASPLKSLPKAVKQVFWRIAIFYIVSILLVGLLVPSNEPTLVGGKNNADASASPFIIAIESAGTSVLPSAMNAIILIAVLSVGNSAVFGASRTLAALAELSYAPQIFSYVDKKGRPLITILLIGGVGLIAYLVDLSIHYTIFQWLLSISAFSTLLTWASICFCHIRFRMAWAHASRPLEQLPFCSNVGVYGSWFSLIGYTLVVTSQIWIAVSPVEIPGMDTSLSGRVQYFFLRVMALPLVIILFVYHKLRFRTSVIRVNEMDIETGRRFYRIFLTKEEAWEERRSWPRWKRIYYFLC</sequence>
<keyword evidence="2" id="KW-0813">Transport</keyword>
<feature type="transmembrane region" description="Helical" evidence="7">
    <location>
        <begin position="324"/>
        <end position="343"/>
    </location>
</feature>
<comment type="caution">
    <text evidence="9">The sequence shown here is derived from an EMBL/GenBank/DDBJ whole genome shotgun (WGS) entry which is preliminary data.</text>
</comment>
<feature type="transmembrane region" description="Helical" evidence="7">
    <location>
        <begin position="180"/>
        <end position="204"/>
    </location>
</feature>
<dbReference type="FunFam" id="1.20.1740.10:FF:000017">
    <property type="entry name" value="Amino acid permease"/>
    <property type="match status" value="1"/>
</dbReference>
<dbReference type="EMBL" id="JAGMUV010000011">
    <property type="protein sequence ID" value="KAH7141150.1"/>
    <property type="molecule type" value="Genomic_DNA"/>
</dbReference>
<gene>
    <name evidence="9" type="ORF">EDB81DRAFT_799484</name>
</gene>
<feature type="transmembrane region" description="Helical" evidence="7">
    <location>
        <begin position="454"/>
        <end position="476"/>
    </location>
</feature>
<organism evidence="9 10">
    <name type="scientific">Dactylonectria macrodidyma</name>
    <dbReference type="NCBI Taxonomy" id="307937"/>
    <lineage>
        <taxon>Eukaryota</taxon>
        <taxon>Fungi</taxon>
        <taxon>Dikarya</taxon>
        <taxon>Ascomycota</taxon>
        <taxon>Pezizomycotina</taxon>
        <taxon>Sordariomycetes</taxon>
        <taxon>Hypocreomycetidae</taxon>
        <taxon>Hypocreales</taxon>
        <taxon>Nectriaceae</taxon>
        <taxon>Dactylonectria</taxon>
    </lineage>
</organism>
<feature type="transmembrane region" description="Helical" evidence="7">
    <location>
        <begin position="210"/>
        <end position="229"/>
    </location>
</feature>
<feature type="transmembrane region" description="Helical" evidence="7">
    <location>
        <begin position="132"/>
        <end position="159"/>
    </location>
</feature>